<accession>A0AAW4JLQ3</accession>
<proteinExistence type="predicted"/>
<sequence length="91" mass="9902">VTFTCNTDADVYAATSTGTTFTGTTIKWHDFFCLPGEFPYLGDANGDGKHDLIVFTKNTTNDVYVALSTGTTFAPSTKWHDYFGLTGETTL</sequence>
<evidence type="ECO:0000313" key="2">
    <source>
        <dbReference type="Proteomes" id="UP000669887"/>
    </source>
</evidence>
<comment type="caution">
    <text evidence="1">The sequence shown here is derived from an EMBL/GenBank/DDBJ whole genome shotgun (WGS) entry which is preliminary data.</text>
</comment>
<organism evidence="1 2">
    <name type="scientific">Micromonospora tulbaghiae</name>
    <dbReference type="NCBI Taxonomy" id="479978"/>
    <lineage>
        <taxon>Bacteria</taxon>
        <taxon>Bacillati</taxon>
        <taxon>Actinomycetota</taxon>
        <taxon>Actinomycetes</taxon>
        <taxon>Micromonosporales</taxon>
        <taxon>Micromonosporaceae</taxon>
        <taxon>Micromonospora</taxon>
    </lineage>
</organism>
<dbReference type="SUPFAM" id="SSF69318">
    <property type="entry name" value="Integrin alpha N-terminal domain"/>
    <property type="match status" value="1"/>
</dbReference>
<gene>
    <name evidence="1" type="ORF">J5U46_20165</name>
</gene>
<protein>
    <submittedName>
        <fullName evidence="1">N-acetylmuramoyl-L-alanine amidase</fullName>
    </submittedName>
</protein>
<dbReference type="Proteomes" id="UP000669887">
    <property type="component" value="Unassembled WGS sequence"/>
</dbReference>
<feature type="non-terminal residue" evidence="1">
    <location>
        <position position="1"/>
    </location>
</feature>
<dbReference type="EMBL" id="JAGFVQ010000043">
    <property type="protein sequence ID" value="MBO4142464.1"/>
    <property type="molecule type" value="Genomic_DNA"/>
</dbReference>
<dbReference type="InterPro" id="IPR028994">
    <property type="entry name" value="Integrin_alpha_N"/>
</dbReference>
<dbReference type="AlphaFoldDB" id="A0AAW4JLQ3"/>
<name>A0AAW4JLQ3_9ACTN</name>
<reference evidence="1" key="1">
    <citation type="submission" date="2021-03" db="EMBL/GenBank/DDBJ databases">
        <title>X isolated from Micromonospora tulbaghiae.</title>
        <authorList>
            <person name="Stennett H.L."/>
        </authorList>
    </citation>
    <scope>NUCLEOTIDE SEQUENCE</scope>
    <source>
        <strain evidence="1">28M1-20</strain>
    </source>
</reference>
<evidence type="ECO:0000313" key="1">
    <source>
        <dbReference type="EMBL" id="MBO4142464.1"/>
    </source>
</evidence>